<dbReference type="EMBL" id="DS985221">
    <property type="protein sequence ID" value="EEY20322.1"/>
    <property type="molecule type" value="Genomic_DNA"/>
</dbReference>
<gene>
    <name evidence="8" type="ORF">VDBG_06432</name>
</gene>
<evidence type="ECO:0000256" key="3">
    <source>
        <dbReference type="ARBA" id="ARBA00038984"/>
    </source>
</evidence>
<dbReference type="HOGENOM" id="CLU_023194_7_2_1"/>
<dbReference type="STRING" id="526221.C9SNF7"/>
<dbReference type="OrthoDB" id="2129491at2759"/>
<dbReference type="Gene3D" id="3.30.360.10">
    <property type="entry name" value="Dihydrodipicolinate Reductase, domain 2"/>
    <property type="match status" value="1"/>
</dbReference>
<sequence>MADTKPNLRWGIIATGLISSWFVKDLVLERSDARANHIVQAIGSSSEVKGKNFVAEHLPGHSPTVYGSYEQVYADSNVDIIYIGTPHAFHKQNALDAIRHGKHVLCEKAFTLTTAEALEVFAAAKAKGVFVMEAMWTRFYPLVRSLQKVLHEEKAIGKIHRTFCDFSMDQKIASLGPESRLKNPALGAGSLLDIGIYSLTWGIVGSEPPLGGAEGLKEAPETPKVLAAQTLSDGIDVATSAIFLYADGRQSIVTSNTSVKSAPDFCRVEGSEGTVVVEGVAASVPGSFTVKKLNGEEKKYDFERPGMGFYWEADAVALDIATGRTESAIMPWSETLRVLQLMDEIRRQGGARFPPGRPIVDDLLEIAIKELSVPGFGSEISVSQLNIPPLNAFQDRMQGPKLSVWMTIFKYHVGILSGSYSN</sequence>
<dbReference type="EC" id="1.1.1.179" evidence="3"/>
<dbReference type="GO" id="GO:0000166">
    <property type="term" value="F:nucleotide binding"/>
    <property type="evidence" value="ECO:0007669"/>
    <property type="project" value="InterPro"/>
</dbReference>
<organism evidence="9">
    <name type="scientific">Verticillium alfalfae (strain VaMs.102 / ATCC MYA-4576 / FGSC 10136)</name>
    <name type="common">Verticillium wilt of alfalfa</name>
    <name type="synonym">Verticillium albo-atrum</name>
    <dbReference type="NCBI Taxonomy" id="526221"/>
    <lineage>
        <taxon>Eukaryota</taxon>
        <taxon>Fungi</taxon>
        <taxon>Dikarya</taxon>
        <taxon>Ascomycota</taxon>
        <taxon>Pezizomycotina</taxon>
        <taxon>Sordariomycetes</taxon>
        <taxon>Hypocreomycetidae</taxon>
        <taxon>Glomerellales</taxon>
        <taxon>Plectosphaerellaceae</taxon>
        <taxon>Verticillium</taxon>
    </lineage>
</organism>
<proteinExistence type="inferred from homology"/>
<evidence type="ECO:0000313" key="9">
    <source>
        <dbReference type="Proteomes" id="UP000008698"/>
    </source>
</evidence>
<dbReference type="InterPro" id="IPR050984">
    <property type="entry name" value="Gfo/Idh/MocA_domain"/>
</dbReference>
<dbReference type="RefSeq" id="XP_003002870.1">
    <property type="nucleotide sequence ID" value="XM_003002824.1"/>
</dbReference>
<evidence type="ECO:0000259" key="6">
    <source>
        <dbReference type="Pfam" id="PF01408"/>
    </source>
</evidence>
<comment type="catalytic activity">
    <reaction evidence="5">
        <text>D-xylose + NADP(+) = D-xylono-1,5-lactone + NADPH + H(+)</text>
        <dbReference type="Rhea" id="RHEA:22000"/>
        <dbReference type="ChEBI" id="CHEBI:15378"/>
        <dbReference type="ChEBI" id="CHEBI:15867"/>
        <dbReference type="ChEBI" id="CHEBI:53455"/>
        <dbReference type="ChEBI" id="CHEBI:57783"/>
        <dbReference type="ChEBI" id="CHEBI:58349"/>
        <dbReference type="EC" id="1.1.1.179"/>
    </reaction>
</comment>
<name>C9SNF7_VERA1</name>
<dbReference type="InterPro" id="IPR055170">
    <property type="entry name" value="GFO_IDH_MocA-like_dom"/>
</dbReference>
<dbReference type="GeneID" id="9536143"/>
<dbReference type="Gene3D" id="3.40.50.720">
    <property type="entry name" value="NAD(P)-binding Rossmann-like Domain"/>
    <property type="match status" value="1"/>
</dbReference>
<accession>C9SNF7</accession>
<dbReference type="eggNOG" id="KOG2741">
    <property type="taxonomic scope" value="Eukaryota"/>
</dbReference>
<dbReference type="InterPro" id="IPR036291">
    <property type="entry name" value="NAD(P)-bd_dom_sf"/>
</dbReference>
<keyword evidence="2" id="KW-0560">Oxidoreductase</keyword>
<dbReference type="Proteomes" id="UP000008698">
    <property type="component" value="Unassembled WGS sequence"/>
</dbReference>
<dbReference type="PANTHER" id="PTHR22604">
    <property type="entry name" value="OXIDOREDUCTASES"/>
    <property type="match status" value="1"/>
</dbReference>
<dbReference type="AlphaFoldDB" id="C9SNF7"/>
<dbReference type="GO" id="GO:0047837">
    <property type="term" value="F:D-xylose 1-dehydrogenase (NADP+) activity"/>
    <property type="evidence" value="ECO:0007669"/>
    <property type="project" value="UniProtKB-EC"/>
</dbReference>
<evidence type="ECO:0000256" key="5">
    <source>
        <dbReference type="ARBA" id="ARBA00049233"/>
    </source>
</evidence>
<reference evidence="9" key="1">
    <citation type="journal article" date="2011" name="PLoS Pathog.">
        <title>Comparative genomics yields insights into niche adaptation of plant vascular wilt pathogens.</title>
        <authorList>
            <person name="Klosterman S.J."/>
            <person name="Subbarao K.V."/>
            <person name="Kang S."/>
            <person name="Veronese P."/>
            <person name="Gold S.E."/>
            <person name="Thomma B.P.H.J."/>
            <person name="Chen Z."/>
            <person name="Henrissat B."/>
            <person name="Lee Y.-H."/>
            <person name="Park J."/>
            <person name="Garcia-Pedrajas M.D."/>
            <person name="Barbara D.J."/>
            <person name="Anchieta A."/>
            <person name="de Jonge R."/>
            <person name="Santhanam P."/>
            <person name="Maruthachalam K."/>
            <person name="Atallah Z."/>
            <person name="Amyotte S.G."/>
            <person name="Paz Z."/>
            <person name="Inderbitzin P."/>
            <person name="Hayes R.J."/>
            <person name="Heiman D.I."/>
            <person name="Young S."/>
            <person name="Zeng Q."/>
            <person name="Engels R."/>
            <person name="Galagan J."/>
            <person name="Cuomo C.A."/>
            <person name="Dobinson K.F."/>
            <person name="Ma L.-J."/>
        </authorList>
    </citation>
    <scope>NUCLEOTIDE SEQUENCE [LARGE SCALE GENOMIC DNA]</scope>
    <source>
        <strain evidence="9">VaMs.102 / ATCC MYA-4576 / FGSC 10136</strain>
    </source>
</reference>
<evidence type="ECO:0000256" key="4">
    <source>
        <dbReference type="ARBA" id="ARBA00042988"/>
    </source>
</evidence>
<dbReference type="SUPFAM" id="SSF55347">
    <property type="entry name" value="Glyceraldehyde-3-phosphate dehydrogenase-like, C-terminal domain"/>
    <property type="match status" value="1"/>
</dbReference>
<dbReference type="SUPFAM" id="SSF51735">
    <property type="entry name" value="NAD(P)-binding Rossmann-fold domains"/>
    <property type="match status" value="1"/>
</dbReference>
<dbReference type="OMA" id="YWCCTQL"/>
<keyword evidence="9" id="KW-1185">Reference proteome</keyword>
<evidence type="ECO:0000313" key="8">
    <source>
        <dbReference type="EMBL" id="EEY20322.1"/>
    </source>
</evidence>
<protein>
    <recommendedName>
        <fullName evidence="3">D-xylose 1-dehydrogenase (NADP(+), D-xylono-1,5-lactone-forming)</fullName>
        <ecNumber evidence="3">1.1.1.179</ecNumber>
    </recommendedName>
    <alternativeName>
        <fullName evidence="4">D-xylose-NADP dehydrogenase</fullName>
    </alternativeName>
</protein>
<dbReference type="KEGG" id="val:VDBG_06432"/>
<dbReference type="Pfam" id="PF01408">
    <property type="entry name" value="GFO_IDH_MocA"/>
    <property type="match status" value="1"/>
</dbReference>
<dbReference type="InterPro" id="IPR000683">
    <property type="entry name" value="Gfo/Idh/MocA-like_OxRdtase_N"/>
</dbReference>
<evidence type="ECO:0000256" key="2">
    <source>
        <dbReference type="ARBA" id="ARBA00023002"/>
    </source>
</evidence>
<dbReference type="PANTHER" id="PTHR22604:SF105">
    <property type="entry name" value="TRANS-1,2-DIHYDROBENZENE-1,2-DIOL DEHYDROGENASE"/>
    <property type="match status" value="1"/>
</dbReference>
<evidence type="ECO:0000259" key="7">
    <source>
        <dbReference type="Pfam" id="PF22725"/>
    </source>
</evidence>
<feature type="domain" description="Gfo/Idh/MocA-like oxidoreductase N-terminal" evidence="6">
    <location>
        <begin position="8"/>
        <end position="133"/>
    </location>
</feature>
<dbReference type="Pfam" id="PF22725">
    <property type="entry name" value="GFO_IDH_MocA_C3"/>
    <property type="match status" value="1"/>
</dbReference>
<comment type="similarity">
    <text evidence="1">Belongs to the Gfo/Idh/MocA family.</text>
</comment>
<feature type="domain" description="GFO/IDH/MocA-like oxidoreductase" evidence="7">
    <location>
        <begin position="150"/>
        <end position="275"/>
    </location>
</feature>
<evidence type="ECO:0000256" key="1">
    <source>
        <dbReference type="ARBA" id="ARBA00010928"/>
    </source>
</evidence>